<comment type="caution">
    <text evidence="2">The sequence shown here is derived from an EMBL/GenBank/DDBJ whole genome shotgun (WGS) entry which is preliminary data.</text>
</comment>
<feature type="transmembrane region" description="Helical" evidence="1">
    <location>
        <begin position="102"/>
        <end position="121"/>
    </location>
</feature>
<keyword evidence="1" id="KW-1133">Transmembrane helix</keyword>
<keyword evidence="1" id="KW-0812">Transmembrane</keyword>
<dbReference type="EMBL" id="BMFC01000010">
    <property type="protein sequence ID" value="GGC14883.1"/>
    <property type="molecule type" value="Genomic_DNA"/>
</dbReference>
<gene>
    <name evidence="2" type="ORF">GCM10011363_34290</name>
</gene>
<reference evidence="3" key="1">
    <citation type="journal article" date="2019" name="Int. J. Syst. Evol. Microbiol.">
        <title>The Global Catalogue of Microorganisms (GCM) 10K type strain sequencing project: providing services to taxonomists for standard genome sequencing and annotation.</title>
        <authorList>
            <consortium name="The Broad Institute Genomics Platform"/>
            <consortium name="The Broad Institute Genome Sequencing Center for Infectious Disease"/>
            <person name="Wu L."/>
            <person name="Ma J."/>
        </authorList>
    </citation>
    <scope>NUCLEOTIDE SEQUENCE [LARGE SCALE GENOMIC DNA]</scope>
    <source>
        <strain evidence="3">CGMCC 1.12478</strain>
    </source>
</reference>
<name>A0ABQ1KY70_9RHOB</name>
<protein>
    <recommendedName>
        <fullName evidence="4">Oligosaccharide repeat unit polymerase</fullName>
    </recommendedName>
</protein>
<sequence length="182" mass="20445">MAQIAAINFWSYTPFQNTGQFPEMANAYYIVRYVSDGASFTLGADSWNRFIFQWIPGQLVGRDLKAALMFDIDFLNQALSNIGAIHRIGATNSAFGDAYMEGGFLGCVFFFITAFVVGTWWERARRGDVRARIYYASGIAPATLMLTAYPAFFFNFTLLFLLAVKVGLKMPLVVLQKRAIRP</sequence>
<proteinExistence type="predicted"/>
<keyword evidence="1" id="KW-0472">Membrane</keyword>
<evidence type="ECO:0000313" key="3">
    <source>
        <dbReference type="Proteomes" id="UP000645462"/>
    </source>
</evidence>
<accession>A0ABQ1KY70</accession>
<evidence type="ECO:0000313" key="2">
    <source>
        <dbReference type="EMBL" id="GGC14883.1"/>
    </source>
</evidence>
<evidence type="ECO:0008006" key="4">
    <source>
        <dbReference type="Google" id="ProtNLM"/>
    </source>
</evidence>
<keyword evidence="3" id="KW-1185">Reference proteome</keyword>
<dbReference type="Proteomes" id="UP000645462">
    <property type="component" value="Unassembled WGS sequence"/>
</dbReference>
<organism evidence="2 3">
    <name type="scientific">Marivita lacus</name>
    <dbReference type="NCBI Taxonomy" id="1323742"/>
    <lineage>
        <taxon>Bacteria</taxon>
        <taxon>Pseudomonadati</taxon>
        <taxon>Pseudomonadota</taxon>
        <taxon>Alphaproteobacteria</taxon>
        <taxon>Rhodobacterales</taxon>
        <taxon>Roseobacteraceae</taxon>
        <taxon>Marivita</taxon>
    </lineage>
</organism>
<evidence type="ECO:0000256" key="1">
    <source>
        <dbReference type="SAM" id="Phobius"/>
    </source>
</evidence>